<evidence type="ECO:0000313" key="2">
    <source>
        <dbReference type="Proteomes" id="UP000245412"/>
    </source>
</evidence>
<name>A0AB73T845_9FIRM</name>
<keyword evidence="2" id="KW-1185">Reference proteome</keyword>
<dbReference type="InterPro" id="IPR038071">
    <property type="entry name" value="UROD/MetE-like_sf"/>
</dbReference>
<dbReference type="Proteomes" id="UP000245412">
    <property type="component" value="Unassembled WGS sequence"/>
</dbReference>
<sequence>MTVEFNESEMETAGVSEVYARLGAHIPVYRYPISMKEAWRRACLDKKPVWLNTGAEAFSFFPDVIPDNRCRGFCNEEGVSLTDSEKGGRDMFGVKWTYIPVAGGSMEDPSEPHLLQDANEWEEKLIWPDIDSWDFEGCGRRNKKLLENGLFNYIPFMNGCFFERLISFMGFENAAVALIDPDQKEAVKRLFERTSDLFCRIVDKCCDAFDVDGFLVHDDWGGQSGPFFSFQTGREMIVPYMRKLTDHIHSKGRVAELHSCGKNEVQTENFIAAGWDVWMPMADINDTRKLFEKYGDKIVIGIVPDMYDREAPSEIQKMAARKAVEQFCTKQGKACVINKYFTPYIQGAYAKELYRQSRIACGRLESEG</sequence>
<dbReference type="AlphaFoldDB" id="A0AB73T845"/>
<dbReference type="EMBL" id="QGGY01000002">
    <property type="protein sequence ID" value="PWJ77928.1"/>
    <property type="molecule type" value="Genomic_DNA"/>
</dbReference>
<protein>
    <submittedName>
        <fullName evidence="1">Uroporphyrinogen decarboxylase</fullName>
    </submittedName>
</protein>
<proteinExistence type="predicted"/>
<comment type="caution">
    <text evidence="1">The sequence shown here is derived from an EMBL/GenBank/DDBJ whole genome shotgun (WGS) entry which is preliminary data.</text>
</comment>
<reference evidence="1 2" key="1">
    <citation type="submission" date="2018-05" db="EMBL/GenBank/DDBJ databases">
        <authorList>
            <person name="Goeker M."/>
            <person name="Huntemann M."/>
            <person name="Clum A."/>
            <person name="Pillay M."/>
            <person name="Palaniappan K."/>
            <person name="Varghese N."/>
            <person name="Mikhailova N."/>
            <person name="Stamatis D."/>
            <person name="Reddy T."/>
            <person name="Daum C."/>
            <person name="Shapiro N."/>
            <person name="Ivanova N."/>
            <person name="Kyrpides N."/>
            <person name="Woyke T."/>
        </authorList>
    </citation>
    <scope>NUCLEOTIDE SEQUENCE [LARGE SCALE GENOMIC DNA]</scope>
    <source>
        <strain evidence="1 2">DSM 26524</strain>
    </source>
</reference>
<organism evidence="1 2">
    <name type="scientific">Murimonas intestini</name>
    <dbReference type="NCBI Taxonomy" id="1337051"/>
    <lineage>
        <taxon>Bacteria</taxon>
        <taxon>Bacillati</taxon>
        <taxon>Bacillota</taxon>
        <taxon>Clostridia</taxon>
        <taxon>Lachnospirales</taxon>
        <taxon>Lachnospiraceae</taxon>
        <taxon>Murimonas</taxon>
    </lineage>
</organism>
<dbReference type="Gene3D" id="3.20.20.210">
    <property type="match status" value="1"/>
</dbReference>
<dbReference type="RefSeq" id="WP_109624882.1">
    <property type="nucleotide sequence ID" value="NZ_CABJAT010000002.1"/>
</dbReference>
<accession>A0AB73T845</accession>
<gene>
    <name evidence="1" type="ORF">C7383_10261</name>
</gene>
<evidence type="ECO:0000313" key="1">
    <source>
        <dbReference type="EMBL" id="PWJ77928.1"/>
    </source>
</evidence>
<dbReference type="SUPFAM" id="SSF51726">
    <property type="entry name" value="UROD/MetE-like"/>
    <property type="match status" value="1"/>
</dbReference>